<dbReference type="AlphaFoldDB" id="A0AAQ4E3C9"/>
<proteinExistence type="predicted"/>
<comment type="caution">
    <text evidence="2">The sequence shown here is derived from an EMBL/GenBank/DDBJ whole genome shotgun (WGS) entry which is preliminary data.</text>
</comment>
<name>A0AAQ4E3C9_AMBAM</name>
<organism evidence="2 3">
    <name type="scientific">Amblyomma americanum</name>
    <name type="common">Lone star tick</name>
    <dbReference type="NCBI Taxonomy" id="6943"/>
    <lineage>
        <taxon>Eukaryota</taxon>
        <taxon>Metazoa</taxon>
        <taxon>Ecdysozoa</taxon>
        <taxon>Arthropoda</taxon>
        <taxon>Chelicerata</taxon>
        <taxon>Arachnida</taxon>
        <taxon>Acari</taxon>
        <taxon>Parasitiformes</taxon>
        <taxon>Ixodida</taxon>
        <taxon>Ixodoidea</taxon>
        <taxon>Ixodidae</taxon>
        <taxon>Amblyomminae</taxon>
        <taxon>Amblyomma</taxon>
    </lineage>
</organism>
<protein>
    <submittedName>
        <fullName evidence="2">Uncharacterized protein</fullName>
    </submittedName>
</protein>
<reference evidence="2 3" key="1">
    <citation type="journal article" date="2023" name="Arcadia Sci">
        <title>De novo assembly of a long-read Amblyomma americanum tick genome.</title>
        <authorList>
            <person name="Chou S."/>
            <person name="Poskanzer K.E."/>
            <person name="Rollins M."/>
            <person name="Thuy-Boun P.S."/>
        </authorList>
    </citation>
    <scope>NUCLEOTIDE SEQUENCE [LARGE SCALE GENOMIC DNA]</scope>
    <source>
        <strain evidence="2">F_SG_1</strain>
        <tissue evidence="2">Salivary glands</tissue>
    </source>
</reference>
<keyword evidence="3" id="KW-1185">Reference proteome</keyword>
<evidence type="ECO:0000313" key="3">
    <source>
        <dbReference type="Proteomes" id="UP001321473"/>
    </source>
</evidence>
<gene>
    <name evidence="2" type="ORF">V5799_014326</name>
</gene>
<feature type="region of interest" description="Disordered" evidence="1">
    <location>
        <begin position="64"/>
        <end position="84"/>
    </location>
</feature>
<evidence type="ECO:0000256" key="1">
    <source>
        <dbReference type="SAM" id="MobiDB-lite"/>
    </source>
</evidence>
<dbReference type="Proteomes" id="UP001321473">
    <property type="component" value="Unassembled WGS sequence"/>
</dbReference>
<sequence>MDAARSWTPTLSTLLLPVNATRSTGRGHGDQLLPDCRRRCEGSRIYREVTCGEISNCEPLFVTPPASGSLGRRDGSSQLQRRTRLPRKNDACFVAYQEGIRAKYEGGRNFLCEPALGEVNVR</sequence>
<accession>A0AAQ4E3C9</accession>
<dbReference type="EMBL" id="JARKHS020022938">
    <property type="protein sequence ID" value="KAK8769208.1"/>
    <property type="molecule type" value="Genomic_DNA"/>
</dbReference>
<evidence type="ECO:0000313" key="2">
    <source>
        <dbReference type="EMBL" id="KAK8769208.1"/>
    </source>
</evidence>